<evidence type="ECO:0000256" key="4">
    <source>
        <dbReference type="ARBA" id="ARBA00022448"/>
    </source>
</evidence>
<comment type="similarity">
    <text evidence="3">Belongs to the XPO2/CSE1 family.</text>
</comment>
<feature type="domain" description="Importin N-terminal" evidence="8">
    <location>
        <begin position="29"/>
        <end position="103"/>
    </location>
</feature>
<accession>A0A8J4PUT2</accession>
<sequence>MELTEQVLNKLVICFTNSNNPTQSIREEATNEIKNISKTPGFLMVLLKMLDIPSVDLVVKQMAAICFKNVAKESWLETDDTENPIPIQDKNSVKEVIVNVILAQTNNPLVQNQLLAAMTIIGDIDFPQNWPNLLPELVQVMSDPNVDFQKLPPILKIMHSILKKYRNSSNSQEVLKELQYILTILPEPFLNLFIKTGQQINVAAQNEKELFILFTSIHYLLEIFHSMSCVDLPEFFEDNLEKFTTEFHRYLQLNIQTPSIVQSKSEEEPSLLNNIHTVICDIINLYTQKYDEEFQNHLQSFVQDVWGLLSKTNSEPRNDHFIYSSVKFLSTVSMSIKHDLFNSEDILRQICSSIVLPNIQLREGDIELYEDNPVEYMRKDIEGSDSDTRRRASIDLVRGLRKYFESVITRLLMADIQKLLQQHQSNPAEYWMAKDSAIFLVTALAVRAENQSANQLVPIMDFYKSQIEPELLNPQCQPILRADCLKFISIFRTQIPAQEYTRLLQHILPCLESPDYIIHTYAATCIDRLLTVKDNGVARISPDFVSSHLSGLLLPLVNVFNFPCSKQNERAMRTIVRIVLMTLGKIDLVTTTQLLQKFVNILLEEAKNPLNQTFNHYCFEVVGSMLKSYANIPEVIHIVIPMIEYILQKDVVDFSPYNFQLLAILVENSPPEFMDPYRSMVPIICHPNLWKRHSNIPPLVRLFQAYFKKDAMSLVANKHLEPILGIFQNLLSSPANDHEGFYLLEAIVENLPLDTYKQYIVRVLQIILERISKQKTSKVVRCFIIFYSLFIIKVGVEQVCQITKTVRPDLWEVILKKLFIPTTTEIKGKIEKKIISIAITNLLSNAELFAAAKDVWVALCEAQLNIFKGKETESAHADDELYIDKNENVEGYTPTFSQLQFSKKQDSDPFPQIDPKSYFDSNSTIKSLAQQANVSI</sequence>
<name>A0A8J4PUT2_9MYCE</name>
<dbReference type="GO" id="GO:0005829">
    <property type="term" value="C:cytosol"/>
    <property type="evidence" value="ECO:0007669"/>
    <property type="project" value="TreeGrafter"/>
</dbReference>
<dbReference type="SUPFAM" id="SSF48371">
    <property type="entry name" value="ARM repeat"/>
    <property type="match status" value="1"/>
</dbReference>
<dbReference type="Proteomes" id="UP000695562">
    <property type="component" value="Unassembled WGS sequence"/>
</dbReference>
<evidence type="ECO:0000256" key="7">
    <source>
        <dbReference type="ARBA" id="ARBA00023242"/>
    </source>
</evidence>
<dbReference type="FunFam" id="1.25.10.10:FF:000507">
    <property type="entry name" value="Exportin-2"/>
    <property type="match status" value="1"/>
</dbReference>
<dbReference type="InterPro" id="IPR001494">
    <property type="entry name" value="Importin-beta_N"/>
</dbReference>
<proteinExistence type="inferred from homology"/>
<keyword evidence="10" id="KW-1185">Reference proteome</keyword>
<organism evidence="9 10">
    <name type="scientific">Polysphondylium violaceum</name>
    <dbReference type="NCBI Taxonomy" id="133409"/>
    <lineage>
        <taxon>Eukaryota</taxon>
        <taxon>Amoebozoa</taxon>
        <taxon>Evosea</taxon>
        <taxon>Eumycetozoa</taxon>
        <taxon>Dictyostelia</taxon>
        <taxon>Dictyosteliales</taxon>
        <taxon>Dictyosteliaceae</taxon>
        <taxon>Polysphondylium</taxon>
    </lineage>
</organism>
<evidence type="ECO:0000256" key="3">
    <source>
        <dbReference type="ARBA" id="ARBA00008669"/>
    </source>
</evidence>
<keyword evidence="4" id="KW-0813">Transport</keyword>
<keyword evidence="7" id="KW-0539">Nucleus</keyword>
<protein>
    <recommendedName>
        <fullName evidence="8">Importin N-terminal domain-containing protein</fullName>
    </recommendedName>
</protein>
<dbReference type="Pfam" id="PF03810">
    <property type="entry name" value="IBN_N"/>
    <property type="match status" value="1"/>
</dbReference>
<gene>
    <name evidence="9" type="ORF">CYY_004312</name>
</gene>
<dbReference type="GO" id="GO:0031267">
    <property type="term" value="F:small GTPase binding"/>
    <property type="evidence" value="ECO:0007669"/>
    <property type="project" value="InterPro"/>
</dbReference>
<dbReference type="Pfam" id="PF03378">
    <property type="entry name" value="CAS_CSE1"/>
    <property type="match status" value="1"/>
</dbReference>
<reference evidence="9" key="1">
    <citation type="submission" date="2020-01" db="EMBL/GenBank/DDBJ databases">
        <title>Development of genomics and gene disruption for Polysphondylium violaceum indicates a role for the polyketide synthase stlB in stalk morphogenesis.</title>
        <authorList>
            <person name="Narita B."/>
            <person name="Kawabe Y."/>
            <person name="Kin K."/>
            <person name="Saito T."/>
            <person name="Gibbs R."/>
            <person name="Kuspa A."/>
            <person name="Muzny D."/>
            <person name="Queller D."/>
            <person name="Richards S."/>
            <person name="Strassman J."/>
            <person name="Sucgang R."/>
            <person name="Worley K."/>
            <person name="Schaap P."/>
        </authorList>
    </citation>
    <scope>NUCLEOTIDE SEQUENCE</scope>
    <source>
        <strain evidence="9">QSvi11</strain>
    </source>
</reference>
<dbReference type="GO" id="GO:0006611">
    <property type="term" value="P:protein export from nucleus"/>
    <property type="evidence" value="ECO:0007669"/>
    <property type="project" value="TreeGrafter"/>
</dbReference>
<dbReference type="SMART" id="SM00913">
    <property type="entry name" value="IBN_N"/>
    <property type="match status" value="1"/>
</dbReference>
<dbReference type="GO" id="GO:0005049">
    <property type="term" value="F:nuclear export signal receptor activity"/>
    <property type="evidence" value="ECO:0007669"/>
    <property type="project" value="TreeGrafter"/>
</dbReference>
<dbReference type="GO" id="GO:0005635">
    <property type="term" value="C:nuclear envelope"/>
    <property type="evidence" value="ECO:0007669"/>
    <property type="project" value="TreeGrafter"/>
</dbReference>
<evidence type="ECO:0000259" key="8">
    <source>
        <dbReference type="PROSITE" id="PS50166"/>
    </source>
</evidence>
<comment type="caution">
    <text evidence="9">The sequence shown here is derived from an EMBL/GenBank/DDBJ whole genome shotgun (WGS) entry which is preliminary data.</text>
</comment>
<evidence type="ECO:0000256" key="2">
    <source>
        <dbReference type="ARBA" id="ARBA00004496"/>
    </source>
</evidence>
<dbReference type="PANTHER" id="PTHR10997:SF8">
    <property type="entry name" value="EXPORTIN-2"/>
    <property type="match status" value="1"/>
</dbReference>
<dbReference type="InterPro" id="IPR005043">
    <property type="entry name" value="XPO2_C"/>
</dbReference>
<dbReference type="EMBL" id="AJWJ01000150">
    <property type="protein sequence ID" value="KAF2074378.1"/>
    <property type="molecule type" value="Genomic_DNA"/>
</dbReference>
<evidence type="ECO:0000256" key="5">
    <source>
        <dbReference type="ARBA" id="ARBA00022490"/>
    </source>
</evidence>
<dbReference type="InterPro" id="IPR013713">
    <property type="entry name" value="XPO2_central"/>
</dbReference>
<dbReference type="Pfam" id="PF08506">
    <property type="entry name" value="Cse1"/>
    <property type="match status" value="1"/>
</dbReference>
<dbReference type="InterPro" id="IPR011989">
    <property type="entry name" value="ARM-like"/>
</dbReference>
<dbReference type="Gene3D" id="1.25.10.10">
    <property type="entry name" value="Leucine-rich Repeat Variant"/>
    <property type="match status" value="1"/>
</dbReference>
<evidence type="ECO:0000313" key="9">
    <source>
        <dbReference type="EMBL" id="KAF2074378.1"/>
    </source>
</evidence>
<keyword evidence="6" id="KW-0653">Protein transport</keyword>
<dbReference type="PROSITE" id="PS50166">
    <property type="entry name" value="IMPORTIN_B_NT"/>
    <property type="match status" value="1"/>
</dbReference>
<dbReference type="InterPro" id="IPR016024">
    <property type="entry name" value="ARM-type_fold"/>
</dbReference>
<evidence type="ECO:0000313" key="10">
    <source>
        <dbReference type="Proteomes" id="UP000695562"/>
    </source>
</evidence>
<dbReference type="AlphaFoldDB" id="A0A8J4PUT2"/>
<evidence type="ECO:0000256" key="6">
    <source>
        <dbReference type="ARBA" id="ARBA00022927"/>
    </source>
</evidence>
<comment type="subcellular location">
    <subcellularLocation>
        <location evidence="2">Cytoplasm</location>
    </subcellularLocation>
    <subcellularLocation>
        <location evidence="1">Nucleus</location>
    </subcellularLocation>
</comment>
<dbReference type="GO" id="GO:0006606">
    <property type="term" value="P:protein import into nucleus"/>
    <property type="evidence" value="ECO:0007669"/>
    <property type="project" value="TreeGrafter"/>
</dbReference>
<keyword evidence="5" id="KW-0963">Cytoplasm</keyword>
<dbReference type="OrthoDB" id="3268246at2759"/>
<evidence type="ECO:0000256" key="1">
    <source>
        <dbReference type="ARBA" id="ARBA00004123"/>
    </source>
</evidence>
<dbReference type="PANTHER" id="PTHR10997">
    <property type="entry name" value="IMPORTIN-7, 8, 11"/>
    <property type="match status" value="1"/>
</dbReference>